<dbReference type="AlphaFoldDB" id="A0A401UQP4"/>
<feature type="transmembrane region" description="Helical" evidence="8">
    <location>
        <begin position="483"/>
        <end position="505"/>
    </location>
</feature>
<feature type="transmembrane region" description="Helical" evidence="8">
    <location>
        <begin position="447"/>
        <end position="471"/>
    </location>
</feature>
<keyword evidence="7 8" id="KW-0472">Membrane</keyword>
<keyword evidence="10" id="KW-1185">Reference proteome</keyword>
<evidence type="ECO:0000256" key="1">
    <source>
        <dbReference type="ARBA" id="ARBA00004141"/>
    </source>
</evidence>
<dbReference type="GO" id="GO:0046961">
    <property type="term" value="F:proton-transporting ATPase activity, rotational mechanism"/>
    <property type="evidence" value="ECO:0007669"/>
    <property type="project" value="InterPro"/>
</dbReference>
<accession>A0A401UQP4</accession>
<feature type="transmembrane region" description="Helical" evidence="8">
    <location>
        <begin position="368"/>
        <end position="394"/>
    </location>
</feature>
<dbReference type="GO" id="GO:0016471">
    <property type="term" value="C:vacuolar proton-transporting V-type ATPase complex"/>
    <property type="evidence" value="ECO:0007669"/>
    <property type="project" value="TreeGrafter"/>
</dbReference>
<dbReference type="OrthoDB" id="9803814at2"/>
<proteinExistence type="inferred from homology"/>
<organism evidence="9 10">
    <name type="scientific">Clostridium tagluense</name>
    <dbReference type="NCBI Taxonomy" id="360422"/>
    <lineage>
        <taxon>Bacteria</taxon>
        <taxon>Bacillati</taxon>
        <taxon>Bacillota</taxon>
        <taxon>Clostridia</taxon>
        <taxon>Eubacteriales</taxon>
        <taxon>Clostridiaceae</taxon>
        <taxon>Clostridium</taxon>
    </lineage>
</organism>
<evidence type="ECO:0000313" key="9">
    <source>
        <dbReference type="EMBL" id="GCD11808.1"/>
    </source>
</evidence>
<dbReference type="EMBL" id="BHYK01000022">
    <property type="protein sequence ID" value="GCD11808.1"/>
    <property type="molecule type" value="Genomic_DNA"/>
</dbReference>
<dbReference type="GO" id="GO:0051117">
    <property type="term" value="F:ATPase binding"/>
    <property type="evidence" value="ECO:0007669"/>
    <property type="project" value="TreeGrafter"/>
</dbReference>
<protein>
    <submittedName>
        <fullName evidence="9">V-type ATP synthase subunit I</fullName>
    </submittedName>
</protein>
<evidence type="ECO:0000256" key="3">
    <source>
        <dbReference type="ARBA" id="ARBA00022448"/>
    </source>
</evidence>
<evidence type="ECO:0000256" key="7">
    <source>
        <dbReference type="ARBA" id="ARBA00023136"/>
    </source>
</evidence>
<dbReference type="InterPro" id="IPR002490">
    <property type="entry name" value="V-ATPase_116kDa_su"/>
</dbReference>
<keyword evidence="3" id="KW-0813">Transport</keyword>
<feature type="transmembrane region" description="Helical" evidence="8">
    <location>
        <begin position="511"/>
        <end position="528"/>
    </location>
</feature>
<dbReference type="GO" id="GO:0007035">
    <property type="term" value="P:vacuolar acidification"/>
    <property type="evidence" value="ECO:0007669"/>
    <property type="project" value="TreeGrafter"/>
</dbReference>
<keyword evidence="5 8" id="KW-1133">Transmembrane helix</keyword>
<dbReference type="GO" id="GO:0033179">
    <property type="term" value="C:proton-transporting V-type ATPase, V0 domain"/>
    <property type="evidence" value="ECO:0007669"/>
    <property type="project" value="InterPro"/>
</dbReference>
<evidence type="ECO:0000313" key="10">
    <source>
        <dbReference type="Proteomes" id="UP000287872"/>
    </source>
</evidence>
<reference evidence="9 10" key="1">
    <citation type="submission" date="2018-11" db="EMBL/GenBank/DDBJ databases">
        <title>Genome sequencing and assembly of Clostridium tagluense strain A121.</title>
        <authorList>
            <person name="Murakami T."/>
            <person name="Segawa T."/>
            <person name="Shcherbakova V.A."/>
            <person name="Mori H."/>
            <person name="Yoshimura Y."/>
        </authorList>
    </citation>
    <scope>NUCLEOTIDE SEQUENCE [LARGE SCALE GENOMIC DNA]</scope>
    <source>
        <strain evidence="9 10">A121</strain>
    </source>
</reference>
<keyword evidence="4 8" id="KW-0812">Transmembrane</keyword>
<evidence type="ECO:0000256" key="6">
    <source>
        <dbReference type="ARBA" id="ARBA00023065"/>
    </source>
</evidence>
<dbReference type="RefSeq" id="WP_125003947.1">
    <property type="nucleotide sequence ID" value="NZ_BHYK01000022.1"/>
</dbReference>
<dbReference type="Proteomes" id="UP000287872">
    <property type="component" value="Unassembled WGS sequence"/>
</dbReference>
<keyword evidence="6" id="KW-0406">Ion transport</keyword>
<comment type="caution">
    <text evidence="9">The sequence shown here is derived from an EMBL/GenBank/DDBJ whole genome shotgun (WGS) entry which is preliminary data.</text>
</comment>
<dbReference type="PANTHER" id="PTHR11629:SF63">
    <property type="entry name" value="V-TYPE PROTON ATPASE SUBUNIT A"/>
    <property type="match status" value="1"/>
</dbReference>
<dbReference type="PANTHER" id="PTHR11629">
    <property type="entry name" value="VACUOLAR PROTON ATPASES"/>
    <property type="match status" value="1"/>
</dbReference>
<evidence type="ECO:0000256" key="4">
    <source>
        <dbReference type="ARBA" id="ARBA00022692"/>
    </source>
</evidence>
<evidence type="ECO:0000256" key="8">
    <source>
        <dbReference type="SAM" id="Phobius"/>
    </source>
</evidence>
<comment type="similarity">
    <text evidence="2">Belongs to the V-ATPase 116 kDa subunit family.</text>
</comment>
<gene>
    <name evidence="9" type="primary">ntpI</name>
    <name evidence="9" type="ORF">Ctaglu_34310</name>
</gene>
<dbReference type="Pfam" id="PF01496">
    <property type="entry name" value="V_ATPase_I"/>
    <property type="match status" value="2"/>
</dbReference>
<feature type="transmembrane region" description="Helical" evidence="8">
    <location>
        <begin position="406"/>
        <end position="427"/>
    </location>
</feature>
<name>A0A401UQP4_9CLOT</name>
<evidence type="ECO:0000256" key="5">
    <source>
        <dbReference type="ARBA" id="ARBA00022989"/>
    </source>
</evidence>
<comment type="subcellular location">
    <subcellularLocation>
        <location evidence="1">Membrane</location>
        <topology evidence="1">Multi-pass membrane protein</topology>
    </subcellularLocation>
</comment>
<evidence type="ECO:0000256" key="2">
    <source>
        <dbReference type="ARBA" id="ARBA00009904"/>
    </source>
</evidence>
<sequence>MAIVKMSKFTLFAFESQKETLLDSLHRFENVQFINLQKLEEEHLQSLKKDSENEKVSYLEGEQAKVKFAIDLLLKHIEKEGAIKSLVKGKRSLNYEELETLAKKSNYSENYKKLKEKDNILTEMKNEKAKINSEIEVLTPWIPLDSNFKDLKALNSTLFIMGSIPKVSKDTFREKFDNEIPYSYLEVISEGKNGVNVIALVYKEYEEKAKEILKNYSFNAINLKYDGIPAQLLKEFKARLDAIAKEEEIINSEIKEDCKYLEDFKVVYEYLLNKHIKASACENFLKTESVVAIEGWVPTGLAKDLEEVIKAITKENFYLEVEDAIKEDDEVPILLKNNSLVEPFELITSMYSLPKYSEIDPTPLHTPFYMVFFGMMLADLGYGIVMFIACALALKMFNLDEGQKKFAKFFLFLSIPTAITGALYGSFFGDLIEFKGLINPGEDLMKLLVISIVIGAFQIYFGLGIRGYMLIRDGKPMDAIYDVLTWYAALTGAFLFLGGATVGLAPNVINIGKWVMIVGMVALVLTQGRQNKGIGAKLGGGLYGLYGISSYIGDLVSYSRLMALGLSGGFIAVSFNMLIGMIPAPFNIIFGVFIFVGAQTFNMLLSALGAFVHSARLQYVEYFSKFYEGGGKAFIVFKPKNQYITVIKGKQI</sequence>